<accession>A0AAV1G057</accession>
<dbReference type="AlphaFoldDB" id="A0AAV1G057"/>
<dbReference type="Proteomes" id="UP001178508">
    <property type="component" value="Chromosome 11"/>
</dbReference>
<keyword evidence="3" id="KW-1185">Reference proteome</keyword>
<gene>
    <name evidence="2" type="ORF">XNOV1_A012176</name>
</gene>
<name>A0AAV1G057_XYRNO</name>
<dbReference type="EMBL" id="OY660874">
    <property type="protein sequence ID" value="CAJ1066469.1"/>
    <property type="molecule type" value="Genomic_DNA"/>
</dbReference>
<organism evidence="2 3">
    <name type="scientific">Xyrichtys novacula</name>
    <name type="common">Pearly razorfish</name>
    <name type="synonym">Hemipteronotus novacula</name>
    <dbReference type="NCBI Taxonomy" id="13765"/>
    <lineage>
        <taxon>Eukaryota</taxon>
        <taxon>Metazoa</taxon>
        <taxon>Chordata</taxon>
        <taxon>Craniata</taxon>
        <taxon>Vertebrata</taxon>
        <taxon>Euteleostomi</taxon>
        <taxon>Actinopterygii</taxon>
        <taxon>Neopterygii</taxon>
        <taxon>Teleostei</taxon>
        <taxon>Neoteleostei</taxon>
        <taxon>Acanthomorphata</taxon>
        <taxon>Eupercaria</taxon>
        <taxon>Labriformes</taxon>
        <taxon>Labridae</taxon>
        <taxon>Xyrichtys</taxon>
    </lineage>
</organism>
<evidence type="ECO:0000313" key="2">
    <source>
        <dbReference type="EMBL" id="CAJ1066469.1"/>
    </source>
</evidence>
<reference evidence="2" key="1">
    <citation type="submission" date="2023-08" db="EMBL/GenBank/DDBJ databases">
        <authorList>
            <person name="Alioto T."/>
            <person name="Alioto T."/>
            <person name="Gomez Garrido J."/>
        </authorList>
    </citation>
    <scope>NUCLEOTIDE SEQUENCE</scope>
</reference>
<sequence>MAERQEAGWQRFNEELRHTLTILTQPLLPGYVDEMNRTDNSGLENVLAKVIDWVALDPPKEKDIPRALARLASVMSVQIKRQDEAMERAQAQIRAQMKEIDDLKGELGCVVENPA</sequence>
<evidence type="ECO:0000313" key="3">
    <source>
        <dbReference type="Proteomes" id="UP001178508"/>
    </source>
</evidence>
<keyword evidence="1" id="KW-0175">Coiled coil</keyword>
<proteinExistence type="predicted"/>
<evidence type="ECO:0000256" key="1">
    <source>
        <dbReference type="SAM" id="Coils"/>
    </source>
</evidence>
<protein>
    <submittedName>
        <fullName evidence="2">Uncharacterized protein</fullName>
    </submittedName>
</protein>
<feature type="coiled-coil region" evidence="1">
    <location>
        <begin position="79"/>
        <end position="106"/>
    </location>
</feature>